<evidence type="ECO:0000256" key="2">
    <source>
        <dbReference type="ARBA" id="ARBA00022801"/>
    </source>
</evidence>
<dbReference type="Proteomes" id="UP001431209">
    <property type="component" value="Unassembled WGS sequence"/>
</dbReference>
<keyword evidence="8" id="KW-1185">Reference proteome</keyword>
<comment type="similarity">
    <text evidence="3">Belongs to the PTH2 family.</text>
</comment>
<dbReference type="EMBL" id="JAOPGA020000309">
    <property type="protein sequence ID" value="KAL0478106.1"/>
    <property type="molecule type" value="Genomic_DNA"/>
</dbReference>
<dbReference type="EC" id="3.1.1.29" evidence="1"/>
<keyword evidence="6" id="KW-0472">Membrane</keyword>
<evidence type="ECO:0000313" key="7">
    <source>
        <dbReference type="EMBL" id="KAL0478106.1"/>
    </source>
</evidence>
<dbReference type="Gene3D" id="3.40.1490.10">
    <property type="entry name" value="Bit1"/>
    <property type="match status" value="1"/>
</dbReference>
<dbReference type="Pfam" id="PF01981">
    <property type="entry name" value="PTH2"/>
    <property type="match status" value="1"/>
</dbReference>
<dbReference type="SUPFAM" id="SSF102462">
    <property type="entry name" value="Peptidyl-tRNA hydrolase II"/>
    <property type="match status" value="1"/>
</dbReference>
<evidence type="ECO:0000313" key="8">
    <source>
        <dbReference type="Proteomes" id="UP001431209"/>
    </source>
</evidence>
<comment type="caution">
    <text evidence="7">The sequence shown here is derived from an EMBL/GenBank/DDBJ whole genome shotgun (WGS) entry which is preliminary data.</text>
</comment>
<feature type="compositionally biased region" description="Acidic residues" evidence="5">
    <location>
        <begin position="53"/>
        <end position="71"/>
    </location>
</feature>
<dbReference type="PANTHER" id="PTHR12649">
    <property type="entry name" value="PEPTIDYL-TRNA HYDROLASE 2"/>
    <property type="match status" value="1"/>
</dbReference>
<comment type="catalytic activity">
    <reaction evidence="4">
        <text>an N-acyl-L-alpha-aminoacyl-tRNA + H2O = an N-acyl-L-amino acid + a tRNA + H(+)</text>
        <dbReference type="Rhea" id="RHEA:54448"/>
        <dbReference type="Rhea" id="RHEA-COMP:10123"/>
        <dbReference type="Rhea" id="RHEA-COMP:13883"/>
        <dbReference type="ChEBI" id="CHEBI:15377"/>
        <dbReference type="ChEBI" id="CHEBI:15378"/>
        <dbReference type="ChEBI" id="CHEBI:59874"/>
        <dbReference type="ChEBI" id="CHEBI:78442"/>
        <dbReference type="ChEBI" id="CHEBI:138191"/>
        <dbReference type="EC" id="3.1.1.29"/>
    </reaction>
</comment>
<dbReference type="GO" id="GO:0004045">
    <property type="term" value="F:peptidyl-tRNA hydrolase activity"/>
    <property type="evidence" value="ECO:0007669"/>
    <property type="project" value="UniProtKB-EC"/>
</dbReference>
<keyword evidence="6" id="KW-1133">Transmembrane helix</keyword>
<dbReference type="AlphaFoldDB" id="A0AAW2YKT7"/>
<feature type="region of interest" description="Disordered" evidence="5">
    <location>
        <begin position="52"/>
        <end position="71"/>
    </location>
</feature>
<evidence type="ECO:0000256" key="4">
    <source>
        <dbReference type="ARBA" id="ARBA00048707"/>
    </source>
</evidence>
<name>A0AAW2YKT7_9EUKA</name>
<proteinExistence type="inferred from homology"/>
<gene>
    <name evidence="7" type="ORF">AKO1_010767</name>
</gene>
<dbReference type="FunFam" id="3.40.1490.10:FF:000001">
    <property type="entry name" value="Peptidyl-tRNA hydrolase 2"/>
    <property type="match status" value="1"/>
</dbReference>
<accession>A0AAW2YKT7</accession>
<dbReference type="PANTHER" id="PTHR12649:SF11">
    <property type="entry name" value="PEPTIDYL-TRNA HYDROLASE 2, MITOCHONDRIAL"/>
    <property type="match status" value="1"/>
</dbReference>
<dbReference type="InterPro" id="IPR002833">
    <property type="entry name" value="PTH2"/>
</dbReference>
<evidence type="ECO:0000256" key="1">
    <source>
        <dbReference type="ARBA" id="ARBA00013260"/>
    </source>
</evidence>
<sequence length="198" mass="21768">MTVIDVNVATTCVIAFVVGVVATKIYVSRYQPSASVKQHDIKTVDDPILQDDLYSEDSEDDDDEYETESDEDERCKLVLVVRTDLKMGSGKIAAQCGHATLGAFRDVLRKYRKNKSTKNHLDWLKSWDESGCAKIAVQVKSLDDMERIYKAAKDAGLPVHKVIDAGKTQIAPNTKTVVAVGPAPESKVNQITGSLKLL</sequence>
<keyword evidence="2 7" id="KW-0378">Hydrolase</keyword>
<dbReference type="CDD" id="cd02430">
    <property type="entry name" value="PTH2"/>
    <property type="match status" value="1"/>
</dbReference>
<evidence type="ECO:0000256" key="3">
    <source>
        <dbReference type="ARBA" id="ARBA00038050"/>
    </source>
</evidence>
<feature type="transmembrane region" description="Helical" evidence="6">
    <location>
        <begin position="6"/>
        <end position="27"/>
    </location>
</feature>
<keyword evidence="6" id="KW-0812">Transmembrane</keyword>
<dbReference type="NCBIfam" id="TIGR00283">
    <property type="entry name" value="arch_pth2"/>
    <property type="match status" value="1"/>
</dbReference>
<protein>
    <recommendedName>
        <fullName evidence="1">peptidyl-tRNA hydrolase</fullName>
        <ecNumber evidence="1">3.1.1.29</ecNumber>
    </recommendedName>
</protein>
<reference evidence="7 8" key="1">
    <citation type="submission" date="2024-03" db="EMBL/GenBank/DDBJ databases">
        <title>The Acrasis kona genome and developmental transcriptomes reveal deep origins of eukaryotic multicellular pathways.</title>
        <authorList>
            <person name="Sheikh S."/>
            <person name="Fu C.-J."/>
            <person name="Brown M.W."/>
            <person name="Baldauf S.L."/>
        </authorList>
    </citation>
    <scope>NUCLEOTIDE SEQUENCE [LARGE SCALE GENOMIC DNA]</scope>
    <source>
        <strain evidence="7 8">ATCC MYA-3509</strain>
    </source>
</reference>
<dbReference type="InterPro" id="IPR023476">
    <property type="entry name" value="Pep_tRNA_hydro_II_dom_sf"/>
</dbReference>
<evidence type="ECO:0000256" key="6">
    <source>
        <dbReference type="SAM" id="Phobius"/>
    </source>
</evidence>
<dbReference type="GO" id="GO:0005829">
    <property type="term" value="C:cytosol"/>
    <property type="evidence" value="ECO:0007669"/>
    <property type="project" value="TreeGrafter"/>
</dbReference>
<organism evidence="7 8">
    <name type="scientific">Acrasis kona</name>
    <dbReference type="NCBI Taxonomy" id="1008807"/>
    <lineage>
        <taxon>Eukaryota</taxon>
        <taxon>Discoba</taxon>
        <taxon>Heterolobosea</taxon>
        <taxon>Tetramitia</taxon>
        <taxon>Eutetramitia</taxon>
        <taxon>Acrasidae</taxon>
        <taxon>Acrasis</taxon>
    </lineage>
</organism>
<evidence type="ECO:0000256" key="5">
    <source>
        <dbReference type="SAM" id="MobiDB-lite"/>
    </source>
</evidence>